<dbReference type="EMBL" id="JARKHS020023431">
    <property type="protein sequence ID" value="KAK8768797.1"/>
    <property type="molecule type" value="Genomic_DNA"/>
</dbReference>
<dbReference type="InterPro" id="IPR052620">
    <property type="entry name" value="ELYS/MEL-28_NucAsmblyFactor"/>
</dbReference>
<feature type="domain" description="ELYS-like" evidence="3">
    <location>
        <begin position="27"/>
        <end position="190"/>
    </location>
</feature>
<protein>
    <recommendedName>
        <fullName evidence="3">ELYS-like domain-containing protein</fullName>
    </recommendedName>
</protein>
<comment type="caution">
    <text evidence="4">The sequence shown here is derived from an EMBL/GenBank/DDBJ whole genome shotgun (WGS) entry which is preliminary data.</text>
</comment>
<dbReference type="PANTHER" id="PTHR21583:SF8">
    <property type="entry name" value="PROTEIN ELYS"/>
    <property type="match status" value="1"/>
</dbReference>
<evidence type="ECO:0000313" key="4">
    <source>
        <dbReference type="EMBL" id="KAK8768797.1"/>
    </source>
</evidence>
<dbReference type="InterPro" id="IPR025151">
    <property type="entry name" value="ELYS_dom"/>
</dbReference>
<organism evidence="4 5">
    <name type="scientific">Amblyomma americanum</name>
    <name type="common">Lone star tick</name>
    <dbReference type="NCBI Taxonomy" id="6943"/>
    <lineage>
        <taxon>Eukaryota</taxon>
        <taxon>Metazoa</taxon>
        <taxon>Ecdysozoa</taxon>
        <taxon>Arthropoda</taxon>
        <taxon>Chelicerata</taxon>
        <taxon>Arachnida</taxon>
        <taxon>Acari</taxon>
        <taxon>Parasitiformes</taxon>
        <taxon>Ixodida</taxon>
        <taxon>Ixodoidea</taxon>
        <taxon>Ixodidae</taxon>
        <taxon>Amblyomminae</taxon>
        <taxon>Amblyomma</taxon>
    </lineage>
</organism>
<gene>
    <name evidence="4" type="ORF">V5799_014734</name>
</gene>
<evidence type="ECO:0000256" key="1">
    <source>
        <dbReference type="ARBA" id="ARBA00004123"/>
    </source>
</evidence>
<dbReference type="Proteomes" id="UP001321473">
    <property type="component" value="Unassembled WGS sequence"/>
</dbReference>
<reference evidence="4 5" key="1">
    <citation type="journal article" date="2023" name="Arcadia Sci">
        <title>De novo assembly of a long-read Amblyomma americanum tick genome.</title>
        <authorList>
            <person name="Chou S."/>
            <person name="Poskanzer K.E."/>
            <person name="Rollins M."/>
            <person name="Thuy-Boun P.S."/>
        </authorList>
    </citation>
    <scope>NUCLEOTIDE SEQUENCE [LARGE SCALE GENOMIC DNA]</scope>
    <source>
        <strain evidence="4">F_SG_1</strain>
        <tissue evidence="4">Salivary glands</tissue>
    </source>
</reference>
<dbReference type="AlphaFoldDB" id="A0AAQ4E257"/>
<evidence type="ECO:0000259" key="3">
    <source>
        <dbReference type="Pfam" id="PF13934"/>
    </source>
</evidence>
<proteinExistence type="predicted"/>
<sequence>MWSRALNAACRHLLRRAAHIRHNLPQQSTTKKKLKCFPSAFDLSTDVQNLVQDIWHLDHGNHEEQVECLLQSHQQSSAELRPLLGALRATALCLLLQCQHPLALWCLDRLHGASAAEQMTLQLDVLLANCRVIDAVGLVRWHGHPSRLDQLLGCVMTLARKCKLWQAPEQLEVLLQVTQSAEEEEQLVSFFELFEPSWMRHVVRHLLQTGRPHAALPLTGCLQEFFREERKQQSYLLEVRRKVSATLALVQSFMRSMPPPASQLNAAARKKEEEEDDVIIGQTPPQKRCCTCSLLT</sequence>
<evidence type="ECO:0000313" key="5">
    <source>
        <dbReference type="Proteomes" id="UP001321473"/>
    </source>
</evidence>
<dbReference type="PANTHER" id="PTHR21583">
    <property type="entry name" value="ELYS PROTEIN"/>
    <property type="match status" value="1"/>
</dbReference>
<keyword evidence="2" id="KW-0539">Nucleus</keyword>
<dbReference type="GO" id="GO:0005634">
    <property type="term" value="C:nucleus"/>
    <property type="evidence" value="ECO:0007669"/>
    <property type="project" value="UniProtKB-SubCell"/>
</dbReference>
<accession>A0AAQ4E257</accession>
<dbReference type="Pfam" id="PF13934">
    <property type="entry name" value="ELYS"/>
    <property type="match status" value="1"/>
</dbReference>
<evidence type="ECO:0000256" key="2">
    <source>
        <dbReference type="ARBA" id="ARBA00023242"/>
    </source>
</evidence>
<comment type="subcellular location">
    <subcellularLocation>
        <location evidence="1">Nucleus</location>
    </subcellularLocation>
</comment>
<name>A0AAQ4E257_AMBAM</name>
<keyword evidence="5" id="KW-1185">Reference proteome</keyword>